<evidence type="ECO:0000256" key="9">
    <source>
        <dbReference type="SAM" id="MobiDB-lite"/>
    </source>
</evidence>
<dbReference type="InterPro" id="IPR001841">
    <property type="entry name" value="Znf_RING"/>
</dbReference>
<name>A0ABD1G5P6_SALDI</name>
<dbReference type="GO" id="GO:0016567">
    <property type="term" value="P:protein ubiquitination"/>
    <property type="evidence" value="ECO:0007669"/>
    <property type="project" value="UniProtKB-ARBA"/>
</dbReference>
<dbReference type="GO" id="GO:0061630">
    <property type="term" value="F:ubiquitin protein ligase activity"/>
    <property type="evidence" value="ECO:0007669"/>
    <property type="project" value="UniProtKB-EC"/>
</dbReference>
<feature type="compositionally biased region" description="Acidic residues" evidence="9">
    <location>
        <begin position="175"/>
        <end position="189"/>
    </location>
</feature>
<evidence type="ECO:0000256" key="6">
    <source>
        <dbReference type="ARBA" id="ARBA00022786"/>
    </source>
</evidence>
<sequence length="189" mass="20436">MSSEATSPHQSQPFPSEFSINSSDGGLPFFLPFILRVAALNHDHPGDLVVLINAITQTVVILEGGGGGSDASLDDLLPPKSGRRPATKASIDAMPSVEVASGGEQCAICLEGWEEGERAKEMPCKHRFHGGCIERWLNVSGSCPVCRFEMPEEEKNREESAVWVSFSFGGRFDGENGESNEYSESETED</sequence>
<dbReference type="Proteomes" id="UP001567538">
    <property type="component" value="Unassembled WGS sequence"/>
</dbReference>
<keyword evidence="12" id="KW-1185">Reference proteome</keyword>
<dbReference type="SMART" id="SM00744">
    <property type="entry name" value="RINGv"/>
    <property type="match status" value="1"/>
</dbReference>
<reference evidence="11 12" key="1">
    <citation type="submission" date="2024-06" db="EMBL/GenBank/DDBJ databases">
        <title>A chromosome level genome sequence of Diviner's sage (Salvia divinorum).</title>
        <authorList>
            <person name="Ford S.A."/>
            <person name="Ro D.-K."/>
            <person name="Ness R.W."/>
            <person name="Phillips M.A."/>
        </authorList>
    </citation>
    <scope>NUCLEOTIDE SEQUENCE [LARGE SCALE GENOMIC DNA]</scope>
    <source>
        <strain evidence="11">SAF-2024a</strain>
        <tissue evidence="11">Leaf</tissue>
    </source>
</reference>
<evidence type="ECO:0000256" key="1">
    <source>
        <dbReference type="ARBA" id="ARBA00000900"/>
    </source>
</evidence>
<evidence type="ECO:0000313" key="11">
    <source>
        <dbReference type="EMBL" id="KAL1539437.1"/>
    </source>
</evidence>
<dbReference type="PROSITE" id="PS50089">
    <property type="entry name" value="ZF_RING_2"/>
    <property type="match status" value="1"/>
</dbReference>
<keyword evidence="6" id="KW-0833">Ubl conjugation pathway</keyword>
<dbReference type="FunFam" id="3.30.40.10:FF:000127">
    <property type="entry name" value="E3 ubiquitin-protein ligase RNF181"/>
    <property type="match status" value="1"/>
</dbReference>
<dbReference type="InterPro" id="IPR013083">
    <property type="entry name" value="Znf_RING/FYVE/PHD"/>
</dbReference>
<dbReference type="PANTHER" id="PTHR15710:SF132">
    <property type="entry name" value="E3 UBIQUITIN-PROTEIN LIGASE MPSR1"/>
    <property type="match status" value="1"/>
</dbReference>
<evidence type="ECO:0000256" key="3">
    <source>
        <dbReference type="ARBA" id="ARBA00022679"/>
    </source>
</evidence>
<keyword evidence="3 11" id="KW-0808">Transferase</keyword>
<keyword evidence="5 8" id="KW-0863">Zinc-finger</keyword>
<evidence type="ECO:0000256" key="8">
    <source>
        <dbReference type="PROSITE-ProRule" id="PRU00175"/>
    </source>
</evidence>
<dbReference type="InterPro" id="IPR011016">
    <property type="entry name" value="Znf_RING-CH"/>
</dbReference>
<feature type="domain" description="RING-type" evidence="10">
    <location>
        <begin position="106"/>
        <end position="147"/>
    </location>
</feature>
<evidence type="ECO:0000256" key="5">
    <source>
        <dbReference type="ARBA" id="ARBA00022771"/>
    </source>
</evidence>
<dbReference type="AlphaFoldDB" id="A0ABD1G5P6"/>
<dbReference type="PANTHER" id="PTHR15710">
    <property type="entry name" value="E3 UBIQUITIN-PROTEIN LIGASE PRAJA"/>
    <property type="match status" value="1"/>
</dbReference>
<accession>A0ABD1G5P6</accession>
<evidence type="ECO:0000256" key="2">
    <source>
        <dbReference type="ARBA" id="ARBA00012483"/>
    </source>
</evidence>
<comment type="caution">
    <text evidence="11">The sequence shown here is derived from an EMBL/GenBank/DDBJ whole genome shotgun (WGS) entry which is preliminary data.</text>
</comment>
<protein>
    <recommendedName>
        <fullName evidence="2">RING-type E3 ubiquitin transferase</fullName>
        <ecNumber evidence="2">2.3.2.27</ecNumber>
    </recommendedName>
</protein>
<keyword evidence="4" id="KW-0479">Metal-binding</keyword>
<dbReference type="SMART" id="SM00184">
    <property type="entry name" value="RING"/>
    <property type="match status" value="1"/>
</dbReference>
<dbReference type="Pfam" id="PF13639">
    <property type="entry name" value="zf-RING_2"/>
    <property type="match status" value="1"/>
</dbReference>
<keyword evidence="7" id="KW-0862">Zinc</keyword>
<organism evidence="11 12">
    <name type="scientific">Salvia divinorum</name>
    <name type="common">Maria pastora</name>
    <name type="synonym">Diviner's sage</name>
    <dbReference type="NCBI Taxonomy" id="28513"/>
    <lineage>
        <taxon>Eukaryota</taxon>
        <taxon>Viridiplantae</taxon>
        <taxon>Streptophyta</taxon>
        <taxon>Embryophyta</taxon>
        <taxon>Tracheophyta</taxon>
        <taxon>Spermatophyta</taxon>
        <taxon>Magnoliopsida</taxon>
        <taxon>eudicotyledons</taxon>
        <taxon>Gunneridae</taxon>
        <taxon>Pentapetalae</taxon>
        <taxon>asterids</taxon>
        <taxon>lamiids</taxon>
        <taxon>Lamiales</taxon>
        <taxon>Lamiaceae</taxon>
        <taxon>Nepetoideae</taxon>
        <taxon>Mentheae</taxon>
        <taxon>Salviinae</taxon>
        <taxon>Salvia</taxon>
        <taxon>Salvia subgen. Calosphace</taxon>
    </lineage>
</organism>
<evidence type="ECO:0000313" key="12">
    <source>
        <dbReference type="Proteomes" id="UP001567538"/>
    </source>
</evidence>
<evidence type="ECO:0000256" key="7">
    <source>
        <dbReference type="ARBA" id="ARBA00022833"/>
    </source>
</evidence>
<evidence type="ECO:0000259" key="10">
    <source>
        <dbReference type="PROSITE" id="PS50089"/>
    </source>
</evidence>
<dbReference type="EMBL" id="JBEAFC010000010">
    <property type="protein sequence ID" value="KAL1539437.1"/>
    <property type="molecule type" value="Genomic_DNA"/>
</dbReference>
<comment type="catalytic activity">
    <reaction evidence="1">
        <text>S-ubiquitinyl-[E2 ubiquitin-conjugating enzyme]-L-cysteine + [acceptor protein]-L-lysine = [E2 ubiquitin-conjugating enzyme]-L-cysteine + N(6)-ubiquitinyl-[acceptor protein]-L-lysine.</text>
        <dbReference type="EC" id="2.3.2.27"/>
    </reaction>
</comment>
<evidence type="ECO:0000256" key="4">
    <source>
        <dbReference type="ARBA" id="ARBA00022723"/>
    </source>
</evidence>
<gene>
    <name evidence="11" type="ORF">AAHA92_28056</name>
</gene>
<dbReference type="GO" id="GO:0008270">
    <property type="term" value="F:zinc ion binding"/>
    <property type="evidence" value="ECO:0007669"/>
    <property type="project" value="UniProtKB-KW"/>
</dbReference>
<dbReference type="Gene3D" id="3.30.40.10">
    <property type="entry name" value="Zinc/RING finger domain, C3HC4 (zinc finger)"/>
    <property type="match status" value="1"/>
</dbReference>
<feature type="region of interest" description="Disordered" evidence="9">
    <location>
        <begin position="169"/>
        <end position="189"/>
    </location>
</feature>
<proteinExistence type="predicted"/>
<dbReference type="EC" id="2.3.2.27" evidence="2"/>
<dbReference type="SUPFAM" id="SSF57850">
    <property type="entry name" value="RING/U-box"/>
    <property type="match status" value="1"/>
</dbReference>
<keyword evidence="11" id="KW-0012">Acyltransferase</keyword>